<evidence type="ECO:0000256" key="1">
    <source>
        <dbReference type="SAM" id="MobiDB-lite"/>
    </source>
</evidence>
<dbReference type="EMBL" id="ML179358">
    <property type="protein sequence ID" value="THU89745.1"/>
    <property type="molecule type" value="Genomic_DNA"/>
</dbReference>
<accession>A0A4V4HE55</accession>
<proteinExistence type="predicted"/>
<organism evidence="2 3">
    <name type="scientific">Dendrothele bispora (strain CBS 962.96)</name>
    <dbReference type="NCBI Taxonomy" id="1314807"/>
    <lineage>
        <taxon>Eukaryota</taxon>
        <taxon>Fungi</taxon>
        <taxon>Dikarya</taxon>
        <taxon>Basidiomycota</taxon>
        <taxon>Agaricomycotina</taxon>
        <taxon>Agaricomycetes</taxon>
        <taxon>Agaricomycetidae</taxon>
        <taxon>Agaricales</taxon>
        <taxon>Agaricales incertae sedis</taxon>
        <taxon>Dendrothele</taxon>
    </lineage>
</organism>
<dbReference type="AlphaFoldDB" id="A0A4V4HE55"/>
<reference evidence="2 3" key="1">
    <citation type="journal article" date="2019" name="Nat. Ecol. Evol.">
        <title>Megaphylogeny resolves global patterns of mushroom evolution.</title>
        <authorList>
            <person name="Varga T."/>
            <person name="Krizsan K."/>
            <person name="Foldi C."/>
            <person name="Dima B."/>
            <person name="Sanchez-Garcia M."/>
            <person name="Sanchez-Ramirez S."/>
            <person name="Szollosi G.J."/>
            <person name="Szarkandi J.G."/>
            <person name="Papp V."/>
            <person name="Albert L."/>
            <person name="Andreopoulos W."/>
            <person name="Angelini C."/>
            <person name="Antonin V."/>
            <person name="Barry K.W."/>
            <person name="Bougher N.L."/>
            <person name="Buchanan P."/>
            <person name="Buyck B."/>
            <person name="Bense V."/>
            <person name="Catcheside P."/>
            <person name="Chovatia M."/>
            <person name="Cooper J."/>
            <person name="Damon W."/>
            <person name="Desjardin D."/>
            <person name="Finy P."/>
            <person name="Geml J."/>
            <person name="Haridas S."/>
            <person name="Hughes K."/>
            <person name="Justo A."/>
            <person name="Karasinski D."/>
            <person name="Kautmanova I."/>
            <person name="Kiss B."/>
            <person name="Kocsube S."/>
            <person name="Kotiranta H."/>
            <person name="LaButti K.M."/>
            <person name="Lechner B.E."/>
            <person name="Liimatainen K."/>
            <person name="Lipzen A."/>
            <person name="Lukacs Z."/>
            <person name="Mihaltcheva S."/>
            <person name="Morgado L.N."/>
            <person name="Niskanen T."/>
            <person name="Noordeloos M.E."/>
            <person name="Ohm R.A."/>
            <person name="Ortiz-Santana B."/>
            <person name="Ovrebo C."/>
            <person name="Racz N."/>
            <person name="Riley R."/>
            <person name="Savchenko A."/>
            <person name="Shiryaev A."/>
            <person name="Soop K."/>
            <person name="Spirin V."/>
            <person name="Szebenyi C."/>
            <person name="Tomsovsky M."/>
            <person name="Tulloss R.E."/>
            <person name="Uehling J."/>
            <person name="Grigoriev I.V."/>
            <person name="Vagvolgyi C."/>
            <person name="Papp T."/>
            <person name="Martin F.M."/>
            <person name="Miettinen O."/>
            <person name="Hibbett D.S."/>
            <person name="Nagy L.G."/>
        </authorList>
    </citation>
    <scope>NUCLEOTIDE SEQUENCE [LARGE SCALE GENOMIC DNA]</scope>
    <source>
        <strain evidence="2 3">CBS 962.96</strain>
    </source>
</reference>
<gene>
    <name evidence="2" type="ORF">K435DRAFT_802523</name>
</gene>
<evidence type="ECO:0000313" key="3">
    <source>
        <dbReference type="Proteomes" id="UP000297245"/>
    </source>
</evidence>
<evidence type="ECO:0000313" key="2">
    <source>
        <dbReference type="EMBL" id="THU89745.1"/>
    </source>
</evidence>
<dbReference type="Proteomes" id="UP000297245">
    <property type="component" value="Unassembled WGS sequence"/>
</dbReference>
<keyword evidence="3" id="KW-1185">Reference proteome</keyword>
<name>A0A4V4HE55_DENBC</name>
<feature type="compositionally biased region" description="Basic and acidic residues" evidence="1">
    <location>
        <begin position="36"/>
        <end position="53"/>
    </location>
</feature>
<sequence>MKGNERDWANVNDDAISALEEERDGAPHDRSKKRTKETESRKQGLNLEEEHRRGSFKAKGTGFTASGGMEYAKRVYHDRKTAKALRRLQENPTFIRVAGHASAIFATWAPNLYTFYGNS</sequence>
<feature type="region of interest" description="Disordered" evidence="1">
    <location>
        <begin position="1"/>
        <end position="61"/>
    </location>
</feature>
<protein>
    <submittedName>
        <fullName evidence="2">Uncharacterized protein</fullName>
    </submittedName>
</protein>